<comment type="caution">
    <text evidence="1">The sequence shown here is derived from an EMBL/GenBank/DDBJ whole genome shotgun (WGS) entry which is preliminary data.</text>
</comment>
<name>A0A545VGB7_9HYPO</name>
<evidence type="ECO:0000313" key="1">
    <source>
        <dbReference type="EMBL" id="TQW00774.1"/>
    </source>
</evidence>
<protein>
    <submittedName>
        <fullName evidence="1">Uncharacterized protein</fullName>
    </submittedName>
</protein>
<evidence type="ECO:0000313" key="2">
    <source>
        <dbReference type="Proteomes" id="UP000315783"/>
    </source>
</evidence>
<accession>A0A545VGB7</accession>
<dbReference type="Proteomes" id="UP000315783">
    <property type="component" value="Unassembled WGS sequence"/>
</dbReference>
<proteinExistence type="predicted"/>
<dbReference type="EMBL" id="SPUK01000001">
    <property type="protein sequence ID" value="TQW00774.1"/>
    <property type="molecule type" value="Genomic_DNA"/>
</dbReference>
<reference evidence="1 2" key="1">
    <citation type="journal article" date="2019" name="Appl. Microbiol. Biotechnol.">
        <title>Genome sequence of Isaria javanica and comparative genome analysis insights into family S53 peptidase evolution in fungal entomopathogens.</title>
        <authorList>
            <person name="Lin R."/>
            <person name="Zhang X."/>
            <person name="Xin B."/>
            <person name="Zou M."/>
            <person name="Gao Y."/>
            <person name="Qin F."/>
            <person name="Hu Q."/>
            <person name="Xie B."/>
            <person name="Cheng X."/>
        </authorList>
    </citation>
    <scope>NUCLEOTIDE SEQUENCE [LARGE SCALE GENOMIC DNA]</scope>
    <source>
        <strain evidence="1 2">IJ1G</strain>
    </source>
</reference>
<keyword evidence="2" id="KW-1185">Reference proteome</keyword>
<gene>
    <name evidence="1" type="ORF">IF1G_00705</name>
</gene>
<sequence>MIRLYSTISSQVHATREGRAPRTVIKEHLYACSGTQGSKDSAVREGGKGLRSLENAQTRERIYPCLHHLGVAIHLGQTRKMVATLQGSGEYKPAHLPCQWL</sequence>
<dbReference type="AlphaFoldDB" id="A0A545VGB7"/>
<organism evidence="1 2">
    <name type="scientific">Cordyceps javanica</name>
    <dbReference type="NCBI Taxonomy" id="43265"/>
    <lineage>
        <taxon>Eukaryota</taxon>
        <taxon>Fungi</taxon>
        <taxon>Dikarya</taxon>
        <taxon>Ascomycota</taxon>
        <taxon>Pezizomycotina</taxon>
        <taxon>Sordariomycetes</taxon>
        <taxon>Hypocreomycetidae</taxon>
        <taxon>Hypocreales</taxon>
        <taxon>Cordycipitaceae</taxon>
        <taxon>Cordyceps</taxon>
    </lineage>
</organism>